<gene>
    <name evidence="2" type="ORF">LCGC14_2221550</name>
</gene>
<name>A0A0F9DYE9_9ZZZZ</name>
<sequence length="92" mass="9746">MRQAALLRPVPTPRDGRDQTPAGAAGAPFFCAATIRRRDAESMPAASKHPSNPVGRMYAMGLSDAPEVINLREIPLFLTSSSSDAGYSPSCN</sequence>
<dbReference type="EMBL" id="LAZR01029689">
    <property type="protein sequence ID" value="KKL58816.1"/>
    <property type="molecule type" value="Genomic_DNA"/>
</dbReference>
<proteinExistence type="predicted"/>
<dbReference type="AlphaFoldDB" id="A0A0F9DYE9"/>
<comment type="caution">
    <text evidence="2">The sequence shown here is derived from an EMBL/GenBank/DDBJ whole genome shotgun (WGS) entry which is preliminary data.</text>
</comment>
<feature type="region of interest" description="Disordered" evidence="1">
    <location>
        <begin position="1"/>
        <end position="25"/>
    </location>
</feature>
<protein>
    <submittedName>
        <fullName evidence="2">Uncharacterized protein</fullName>
    </submittedName>
</protein>
<feature type="non-terminal residue" evidence="2">
    <location>
        <position position="92"/>
    </location>
</feature>
<reference evidence="2" key="1">
    <citation type="journal article" date="2015" name="Nature">
        <title>Complex archaea that bridge the gap between prokaryotes and eukaryotes.</title>
        <authorList>
            <person name="Spang A."/>
            <person name="Saw J.H."/>
            <person name="Jorgensen S.L."/>
            <person name="Zaremba-Niedzwiedzka K."/>
            <person name="Martijn J."/>
            <person name="Lind A.E."/>
            <person name="van Eijk R."/>
            <person name="Schleper C."/>
            <person name="Guy L."/>
            <person name="Ettema T.J."/>
        </authorList>
    </citation>
    <scope>NUCLEOTIDE SEQUENCE</scope>
</reference>
<organism evidence="2">
    <name type="scientific">marine sediment metagenome</name>
    <dbReference type="NCBI Taxonomy" id="412755"/>
    <lineage>
        <taxon>unclassified sequences</taxon>
        <taxon>metagenomes</taxon>
        <taxon>ecological metagenomes</taxon>
    </lineage>
</organism>
<evidence type="ECO:0000313" key="2">
    <source>
        <dbReference type="EMBL" id="KKL58816.1"/>
    </source>
</evidence>
<evidence type="ECO:0000256" key="1">
    <source>
        <dbReference type="SAM" id="MobiDB-lite"/>
    </source>
</evidence>
<accession>A0A0F9DYE9</accession>